<keyword evidence="6" id="KW-0812">Transmembrane</keyword>
<evidence type="ECO:0000259" key="7">
    <source>
        <dbReference type="PROSITE" id="PS50109"/>
    </source>
</evidence>
<dbReference type="EC" id="2.7.13.3" evidence="2"/>
<feature type="transmembrane region" description="Helical" evidence="6">
    <location>
        <begin position="190"/>
        <end position="208"/>
    </location>
</feature>
<keyword evidence="3" id="KW-0597">Phosphoprotein</keyword>
<evidence type="ECO:0000256" key="3">
    <source>
        <dbReference type="ARBA" id="ARBA00022553"/>
    </source>
</evidence>
<dbReference type="PANTHER" id="PTHR43547">
    <property type="entry name" value="TWO-COMPONENT HISTIDINE KINASE"/>
    <property type="match status" value="1"/>
</dbReference>
<dbReference type="InterPro" id="IPR036890">
    <property type="entry name" value="HATPase_C_sf"/>
</dbReference>
<dbReference type="InterPro" id="IPR003594">
    <property type="entry name" value="HATPase_dom"/>
</dbReference>
<evidence type="ECO:0000313" key="8">
    <source>
        <dbReference type="EMBL" id="GAA0726229.1"/>
    </source>
</evidence>
<feature type="transmembrane region" description="Helical" evidence="6">
    <location>
        <begin position="121"/>
        <end position="138"/>
    </location>
</feature>
<reference evidence="9" key="1">
    <citation type="journal article" date="2019" name="Int. J. Syst. Evol. Microbiol.">
        <title>The Global Catalogue of Microorganisms (GCM) 10K type strain sequencing project: providing services to taxonomists for standard genome sequencing and annotation.</title>
        <authorList>
            <consortium name="The Broad Institute Genomics Platform"/>
            <consortium name="The Broad Institute Genome Sequencing Center for Infectious Disease"/>
            <person name="Wu L."/>
            <person name="Ma J."/>
        </authorList>
    </citation>
    <scope>NUCLEOTIDE SEQUENCE [LARGE SCALE GENOMIC DNA]</scope>
    <source>
        <strain evidence="9">JCM 1405</strain>
    </source>
</reference>
<keyword evidence="9" id="KW-1185">Reference proteome</keyword>
<keyword evidence="4" id="KW-0418">Kinase</keyword>
<dbReference type="Pfam" id="PF02518">
    <property type="entry name" value="HATPase_c"/>
    <property type="match status" value="1"/>
</dbReference>
<evidence type="ECO:0000256" key="1">
    <source>
        <dbReference type="ARBA" id="ARBA00000085"/>
    </source>
</evidence>
<feature type="transmembrane region" description="Helical" evidence="6">
    <location>
        <begin position="84"/>
        <end position="109"/>
    </location>
</feature>
<comment type="caution">
    <text evidence="8">The sequence shown here is derived from an EMBL/GenBank/DDBJ whole genome shotgun (WGS) entry which is preliminary data.</text>
</comment>
<evidence type="ECO:0000256" key="6">
    <source>
        <dbReference type="SAM" id="Phobius"/>
    </source>
</evidence>
<evidence type="ECO:0000313" key="9">
    <source>
        <dbReference type="Proteomes" id="UP001500339"/>
    </source>
</evidence>
<proteinExistence type="predicted"/>
<feature type="domain" description="Histidine kinase" evidence="7">
    <location>
        <begin position="317"/>
        <end position="422"/>
    </location>
</feature>
<evidence type="ECO:0000256" key="5">
    <source>
        <dbReference type="ARBA" id="ARBA00023012"/>
    </source>
</evidence>
<feature type="transmembrane region" description="Helical" evidence="6">
    <location>
        <begin position="37"/>
        <end position="54"/>
    </location>
</feature>
<dbReference type="Gene3D" id="3.30.565.10">
    <property type="entry name" value="Histidine kinase-like ATPase, C-terminal domain"/>
    <property type="match status" value="1"/>
</dbReference>
<keyword evidence="4" id="KW-0808">Transferase</keyword>
<keyword evidence="5" id="KW-0902">Two-component regulatory system</keyword>
<organism evidence="8 9">
    <name type="scientific">Clostridium malenominatum</name>
    <dbReference type="NCBI Taxonomy" id="1539"/>
    <lineage>
        <taxon>Bacteria</taxon>
        <taxon>Bacillati</taxon>
        <taxon>Bacillota</taxon>
        <taxon>Clostridia</taxon>
        <taxon>Eubacteriales</taxon>
        <taxon>Clostridiaceae</taxon>
        <taxon>Clostridium</taxon>
    </lineage>
</organism>
<evidence type="ECO:0000256" key="2">
    <source>
        <dbReference type="ARBA" id="ARBA00012438"/>
    </source>
</evidence>
<dbReference type="Proteomes" id="UP001500339">
    <property type="component" value="Unassembled WGS sequence"/>
</dbReference>
<dbReference type="RefSeq" id="WP_343769750.1">
    <property type="nucleotide sequence ID" value="NZ_BAAACF010000002.1"/>
</dbReference>
<name>A0ABP3U7J4_9CLOT</name>
<protein>
    <recommendedName>
        <fullName evidence="2">histidine kinase</fullName>
        <ecNumber evidence="2">2.7.13.3</ecNumber>
    </recommendedName>
</protein>
<feature type="transmembrane region" description="Helical" evidence="6">
    <location>
        <begin position="159"/>
        <end position="178"/>
    </location>
</feature>
<sequence>MLLKICDILTTIFQSFFFVWICNNITSKENKLPKFKAIILTIIIFTISAAFTYSCISTTYVNLMMIIFALLSIILFYRKSILDGLLGFGLANSIIVLSSYFVFLFYQSVIIELNLKISTELQMLLFVFIPAWSIYFLVYKLKKYFFNAIFALKNLRPSLIFVLLLNYTLILLDTLRVILHTVNIELMFRYSVYLITLITFIFTVIHFARISDKSKEVELLNAALNDKIIELKKLKHDYGSEISSLYGLYQLGKFDRIGQLLKSIVDSYQSLDTGININIQATPLVASVLHSAVSKGIDVIVFDSADYENLNISDNDLVKVLSNIIKNSIDALKDITNPTIKFKSYNNYDGVLINIINNGPEIPNEIIHKIFETGFSTKGNMSGDRGFGLNIVSNIINQCHGKISVESNAQWTQFTIILPYKK</sequence>
<dbReference type="SUPFAM" id="SSF55874">
    <property type="entry name" value="ATPase domain of HSP90 chaperone/DNA topoisomerase II/histidine kinase"/>
    <property type="match status" value="1"/>
</dbReference>
<accession>A0ABP3U7J4</accession>
<evidence type="ECO:0000256" key="4">
    <source>
        <dbReference type="ARBA" id="ARBA00022777"/>
    </source>
</evidence>
<dbReference type="SMART" id="SM00387">
    <property type="entry name" value="HATPase_c"/>
    <property type="match status" value="1"/>
</dbReference>
<feature type="transmembrane region" description="Helical" evidence="6">
    <location>
        <begin position="60"/>
        <end position="77"/>
    </location>
</feature>
<keyword evidence="6" id="KW-0472">Membrane</keyword>
<keyword evidence="6" id="KW-1133">Transmembrane helix</keyword>
<dbReference type="InterPro" id="IPR005467">
    <property type="entry name" value="His_kinase_dom"/>
</dbReference>
<gene>
    <name evidence="8" type="ORF">GCM10008905_22530</name>
</gene>
<dbReference type="PROSITE" id="PS50109">
    <property type="entry name" value="HIS_KIN"/>
    <property type="match status" value="1"/>
</dbReference>
<comment type="catalytic activity">
    <reaction evidence="1">
        <text>ATP + protein L-histidine = ADP + protein N-phospho-L-histidine.</text>
        <dbReference type="EC" id="2.7.13.3"/>
    </reaction>
</comment>
<dbReference type="PANTHER" id="PTHR43547:SF10">
    <property type="entry name" value="SENSOR HISTIDINE KINASE DCUS"/>
    <property type="match status" value="1"/>
</dbReference>
<dbReference type="PRINTS" id="PR00344">
    <property type="entry name" value="BCTRLSENSOR"/>
</dbReference>
<dbReference type="InterPro" id="IPR004358">
    <property type="entry name" value="Sig_transdc_His_kin-like_C"/>
</dbReference>
<dbReference type="EMBL" id="BAAACF010000002">
    <property type="protein sequence ID" value="GAA0726229.1"/>
    <property type="molecule type" value="Genomic_DNA"/>
</dbReference>